<organism evidence="2">
    <name type="scientific">uncultured Caudovirales phage</name>
    <dbReference type="NCBI Taxonomy" id="2100421"/>
    <lineage>
        <taxon>Viruses</taxon>
        <taxon>Duplodnaviria</taxon>
        <taxon>Heunggongvirae</taxon>
        <taxon>Uroviricota</taxon>
        <taxon>Caudoviricetes</taxon>
        <taxon>Peduoviridae</taxon>
        <taxon>Maltschvirus</taxon>
        <taxon>Maltschvirus maltsch</taxon>
    </lineage>
</organism>
<reference evidence="2" key="1">
    <citation type="submission" date="2020-05" db="EMBL/GenBank/DDBJ databases">
        <authorList>
            <person name="Chiriac C."/>
            <person name="Salcher M."/>
            <person name="Ghai R."/>
            <person name="Kavagutti S V."/>
        </authorList>
    </citation>
    <scope>NUCLEOTIDE SEQUENCE</scope>
</reference>
<gene>
    <name evidence="2" type="ORF">UFOVP1085_58</name>
</gene>
<sequence length="62" mass="6413">MAIIETGSSTTGAANVDAEYNLKVTLPQVTTTGGVESPNFVGASRMFTENDPGTITGTSYLK</sequence>
<evidence type="ECO:0000256" key="1">
    <source>
        <dbReference type="SAM" id="MobiDB-lite"/>
    </source>
</evidence>
<feature type="region of interest" description="Disordered" evidence="1">
    <location>
        <begin position="43"/>
        <end position="62"/>
    </location>
</feature>
<dbReference type="EMBL" id="LR797026">
    <property type="protein sequence ID" value="CAB4183407.1"/>
    <property type="molecule type" value="Genomic_DNA"/>
</dbReference>
<proteinExistence type="predicted"/>
<accession>A0A6J5QLN0</accession>
<evidence type="ECO:0000313" key="2">
    <source>
        <dbReference type="EMBL" id="CAB4183407.1"/>
    </source>
</evidence>
<feature type="non-terminal residue" evidence="2">
    <location>
        <position position="62"/>
    </location>
</feature>
<protein>
    <submittedName>
        <fullName evidence="2">Uncharacterized protein</fullName>
    </submittedName>
</protein>
<feature type="compositionally biased region" description="Polar residues" evidence="1">
    <location>
        <begin position="51"/>
        <end position="62"/>
    </location>
</feature>
<name>A0A6J5QLN0_9CAUD</name>